<dbReference type="PANTHER" id="PTHR30405">
    <property type="entry name" value="TRANSPOSASE"/>
    <property type="match status" value="1"/>
</dbReference>
<dbReference type="AlphaFoldDB" id="A0A1J5PW56"/>
<dbReference type="GO" id="GO:0032196">
    <property type="term" value="P:transposition"/>
    <property type="evidence" value="ECO:0007669"/>
    <property type="project" value="UniProtKB-KW"/>
</dbReference>
<comment type="similarity">
    <text evidence="1">In the C-terminal section; belongs to the transposase 35 family.</text>
</comment>
<dbReference type="GO" id="GO:0006310">
    <property type="term" value="P:DNA recombination"/>
    <property type="evidence" value="ECO:0007669"/>
    <property type="project" value="UniProtKB-KW"/>
</dbReference>
<evidence type="ECO:0000259" key="8">
    <source>
        <dbReference type="Pfam" id="PF01385"/>
    </source>
</evidence>
<keyword evidence="5" id="KW-0862">Zinc</keyword>
<keyword evidence="3" id="KW-0815">Transposition</keyword>
<dbReference type="InterPro" id="IPR010095">
    <property type="entry name" value="Cas12f1-like_TNB"/>
</dbReference>
<feature type="domain" description="Probable transposase IS891/IS1136/IS1341" evidence="8">
    <location>
        <begin position="161"/>
        <end position="276"/>
    </location>
</feature>
<keyword evidence="7" id="KW-0233">DNA recombination</keyword>
<dbReference type="EMBL" id="MLJW01002079">
    <property type="protein sequence ID" value="OIQ75713.1"/>
    <property type="molecule type" value="Genomic_DNA"/>
</dbReference>
<reference evidence="11" key="1">
    <citation type="submission" date="2016-10" db="EMBL/GenBank/DDBJ databases">
        <title>Sequence of Gallionella enrichment culture.</title>
        <authorList>
            <person name="Poehlein A."/>
            <person name="Muehling M."/>
            <person name="Daniel R."/>
        </authorList>
    </citation>
    <scope>NUCLEOTIDE SEQUENCE</scope>
</reference>
<evidence type="ECO:0000256" key="1">
    <source>
        <dbReference type="ARBA" id="ARBA00008761"/>
    </source>
</evidence>
<comment type="caution">
    <text evidence="11">The sequence shown here is derived from an EMBL/GenBank/DDBJ whole genome shotgun (WGS) entry which is preliminary data.</text>
</comment>
<dbReference type="Pfam" id="PF07282">
    <property type="entry name" value="Cas12f1-like_TNB"/>
    <property type="match status" value="1"/>
</dbReference>
<name>A0A1J5PW56_9ZZZZ</name>
<dbReference type="GO" id="GO:0003677">
    <property type="term" value="F:DNA binding"/>
    <property type="evidence" value="ECO:0007669"/>
    <property type="project" value="UniProtKB-KW"/>
</dbReference>
<evidence type="ECO:0000256" key="7">
    <source>
        <dbReference type="ARBA" id="ARBA00023172"/>
    </source>
</evidence>
<keyword evidence="4" id="KW-0479">Metal-binding</keyword>
<dbReference type="InterPro" id="IPR051399">
    <property type="entry name" value="RNA-guided_DNA_endo/Transpos"/>
</dbReference>
<dbReference type="NCBIfam" id="TIGR01766">
    <property type="entry name" value="IS200/IS605 family accessory protein TnpB-like domain"/>
    <property type="match status" value="1"/>
</dbReference>
<dbReference type="GO" id="GO:0046872">
    <property type="term" value="F:metal ion binding"/>
    <property type="evidence" value="ECO:0007669"/>
    <property type="project" value="UniProtKB-KW"/>
</dbReference>
<proteinExistence type="inferred from homology"/>
<evidence type="ECO:0000256" key="3">
    <source>
        <dbReference type="ARBA" id="ARBA00022578"/>
    </source>
</evidence>
<feature type="domain" description="Cas12f1-like TNB" evidence="9">
    <location>
        <begin position="303"/>
        <end position="369"/>
    </location>
</feature>
<dbReference type="NCBIfam" id="NF040570">
    <property type="entry name" value="guided_TnpB"/>
    <property type="match status" value="1"/>
</dbReference>
<evidence type="ECO:0000256" key="6">
    <source>
        <dbReference type="ARBA" id="ARBA00023125"/>
    </source>
</evidence>
<dbReference type="PANTHER" id="PTHR30405:SF25">
    <property type="entry name" value="RNA-GUIDED DNA ENDONUCLEASE INSQ-RELATED"/>
    <property type="match status" value="1"/>
</dbReference>
<dbReference type="InterPro" id="IPR021027">
    <property type="entry name" value="Transposase_put_HTH"/>
</dbReference>
<accession>A0A1J5PW56</accession>
<keyword evidence="6" id="KW-0238">DNA-binding</keyword>
<evidence type="ECO:0000313" key="11">
    <source>
        <dbReference type="EMBL" id="OIQ75713.1"/>
    </source>
</evidence>
<dbReference type="InterPro" id="IPR001959">
    <property type="entry name" value="Transposase"/>
</dbReference>
<dbReference type="Pfam" id="PF12323">
    <property type="entry name" value="HTH_OrfB_IS605"/>
    <property type="match status" value="1"/>
</dbReference>
<evidence type="ECO:0000259" key="9">
    <source>
        <dbReference type="Pfam" id="PF07282"/>
    </source>
</evidence>
<evidence type="ECO:0000256" key="2">
    <source>
        <dbReference type="ARBA" id="ARBA00011044"/>
    </source>
</evidence>
<sequence length="410" mass="46578">MKRLQAYKFELMPNGEQSRAMRQYAGCCRVVYNKALAWQNEQYQADNTFKFGYTKIANLLPQWKSELPWLKDAPSQTLQQSLKNLESSFRNFFAKRADFPKFKKKGVSDSFKFPQGFKIEEHNSRIFLPKLGWIRYRNSREMLGAAKNITVSQKCGKWYISIQTEREVEQPEHPSTSIIGVDVGIARFATLSDGKVFAAVNSLKQKQDKLARYQRALSRKVKFSSNWKKQKGRITQLHSTIANIRKDYLHKTTSIISQNHAMTVIEDLQISNMSKSAKGTMEAKGRNIKAKSGLNRSILDQGWFEFRRQLEYKQAWAGGSVMAVNPRNTSRTCPNCHHVAKENRLTQAKFECVVCGYAENADLVGAINILAAGHAVLACGVTGQQDRTVKHEPTEGIRKSSREPVGILAF</sequence>
<feature type="domain" description="Transposase putative helix-turn-helix" evidence="10">
    <location>
        <begin position="1"/>
        <end position="46"/>
    </location>
</feature>
<evidence type="ECO:0000259" key="10">
    <source>
        <dbReference type="Pfam" id="PF12323"/>
    </source>
</evidence>
<gene>
    <name evidence="11" type="ORF">GALL_426150</name>
</gene>
<evidence type="ECO:0000256" key="5">
    <source>
        <dbReference type="ARBA" id="ARBA00022833"/>
    </source>
</evidence>
<dbReference type="Pfam" id="PF01385">
    <property type="entry name" value="OrfB_IS605"/>
    <property type="match status" value="1"/>
</dbReference>
<organism evidence="11">
    <name type="scientific">mine drainage metagenome</name>
    <dbReference type="NCBI Taxonomy" id="410659"/>
    <lineage>
        <taxon>unclassified sequences</taxon>
        <taxon>metagenomes</taxon>
        <taxon>ecological metagenomes</taxon>
    </lineage>
</organism>
<comment type="similarity">
    <text evidence="2">In the N-terminal section; belongs to the transposase 2 family.</text>
</comment>
<protein>
    <submittedName>
        <fullName evidence="11">Putative transposase</fullName>
    </submittedName>
</protein>
<evidence type="ECO:0000256" key="4">
    <source>
        <dbReference type="ARBA" id="ARBA00022723"/>
    </source>
</evidence>